<gene>
    <name evidence="2" type="ORF">SCHPADRAFT_896969</name>
</gene>
<evidence type="ECO:0000256" key="1">
    <source>
        <dbReference type="SAM" id="MobiDB-lite"/>
    </source>
</evidence>
<organism evidence="2 3">
    <name type="scientific">Schizopora paradoxa</name>
    <dbReference type="NCBI Taxonomy" id="27342"/>
    <lineage>
        <taxon>Eukaryota</taxon>
        <taxon>Fungi</taxon>
        <taxon>Dikarya</taxon>
        <taxon>Basidiomycota</taxon>
        <taxon>Agaricomycotina</taxon>
        <taxon>Agaricomycetes</taxon>
        <taxon>Hymenochaetales</taxon>
        <taxon>Schizoporaceae</taxon>
        <taxon>Schizopora</taxon>
    </lineage>
</organism>
<name>A0A0H2QZU3_9AGAM</name>
<feature type="region of interest" description="Disordered" evidence="1">
    <location>
        <begin position="274"/>
        <end position="300"/>
    </location>
</feature>
<sequence length="411" mass="46125">MGYPHRIMFWMKSTIKRGFCDESTVTIQLTYISSYSKKQNWPKQLRCAAVAAAPGWNDMAEESQKYTGVQCPVTFARYLFQFIGEQNEISVSQETLYYTWIFNINLIKTETSQKNFTRNGMLKTEGRVNSEIALTKQKVCSTCKKPTRILSPVVLLPGTFGRRTGDPLSAIIDGFGGSSGTRRASSIALVFLPLRPRKSRRDPRQWPAGSAAVPPQHQPRSAPPPSSSHGSVPHQNCPDKDAPRGFQVIAVPQHIWYCRYMPYISVIPRPFSAKRDVRSRKQRGKVGEGKQPPMLNAPSGLIPPLLHTSDAELGRTCTRPTQSPLLPRTTRLTRSIPAIRILYTLNMFVFSCGHDHLESHAGNVRCTSDIHPEVHSSCSRNPPTTFEARHSRRLVRREILASLNAKLKAAY</sequence>
<evidence type="ECO:0000313" key="2">
    <source>
        <dbReference type="EMBL" id="KLO04522.1"/>
    </source>
</evidence>
<dbReference type="InParanoid" id="A0A0H2QZU3"/>
<protein>
    <submittedName>
        <fullName evidence="2">Uncharacterized protein</fullName>
    </submittedName>
</protein>
<dbReference type="AlphaFoldDB" id="A0A0H2QZU3"/>
<proteinExistence type="predicted"/>
<keyword evidence="3" id="KW-1185">Reference proteome</keyword>
<feature type="region of interest" description="Disordered" evidence="1">
    <location>
        <begin position="199"/>
        <end position="240"/>
    </location>
</feature>
<dbReference type="EMBL" id="KQ086513">
    <property type="protein sequence ID" value="KLO04522.1"/>
    <property type="molecule type" value="Genomic_DNA"/>
</dbReference>
<evidence type="ECO:0000313" key="3">
    <source>
        <dbReference type="Proteomes" id="UP000053477"/>
    </source>
</evidence>
<reference evidence="2 3" key="1">
    <citation type="submission" date="2015-04" db="EMBL/GenBank/DDBJ databases">
        <title>Complete genome sequence of Schizopora paradoxa KUC8140, a cosmopolitan wood degrader in East Asia.</title>
        <authorList>
            <consortium name="DOE Joint Genome Institute"/>
            <person name="Min B."/>
            <person name="Park H."/>
            <person name="Jang Y."/>
            <person name="Kim J.-J."/>
            <person name="Kim K.H."/>
            <person name="Pangilinan J."/>
            <person name="Lipzen A."/>
            <person name="Riley R."/>
            <person name="Grigoriev I.V."/>
            <person name="Spatafora J.W."/>
            <person name="Choi I.-G."/>
        </authorList>
    </citation>
    <scope>NUCLEOTIDE SEQUENCE [LARGE SCALE GENOMIC DNA]</scope>
    <source>
        <strain evidence="2 3">KUC8140</strain>
    </source>
</reference>
<accession>A0A0H2QZU3</accession>
<dbReference type="Proteomes" id="UP000053477">
    <property type="component" value="Unassembled WGS sequence"/>
</dbReference>